<sequence length="371" mass="42117">MFKSKSIVAFERGTPAFKGFVAFGYINISNSRTFSILTSFNANEEKSRRSRSVEAFNELKASAPRPVREVISPQLIKKTPSSTPETFVQITRSPVGPPQTPRNITAARTDKRNKENAPKTVSPKNNIRSSSESGRVARGIASKWSSRVRNEKSGGGGKGRKTLNRSLRGAPRKPRKKPWEEEAELPYNEEETEYADLRDGGFTTPYNPDTSAQNLARHRPPVISNGPGIVDSIRYRLAVTTDNVSPQYRVATQHFMRIERGKGTLFEDLEQRAIIQEWKDNLDRELAEVFDFPYERRELGTLPKNIQEDIMKQWVAGNYEGPKSLLKNNPFTYVRNYASRNETWLPEDRKKFEAKLASLLPPSLRALSQEQ</sequence>
<feature type="compositionally biased region" description="Polar residues" evidence="1">
    <location>
        <begin position="79"/>
        <end position="92"/>
    </location>
</feature>
<evidence type="ECO:0000313" key="2">
    <source>
        <dbReference type="EMBL" id="RKF72214.1"/>
    </source>
</evidence>
<dbReference type="Proteomes" id="UP000285326">
    <property type="component" value="Unassembled WGS sequence"/>
</dbReference>
<evidence type="ECO:0000313" key="3">
    <source>
        <dbReference type="Proteomes" id="UP000285326"/>
    </source>
</evidence>
<gene>
    <name evidence="2" type="ORF">GcM1_249275</name>
</gene>
<feature type="region of interest" description="Disordered" evidence="1">
    <location>
        <begin position="78"/>
        <end position="190"/>
    </location>
</feature>
<proteinExistence type="predicted"/>
<comment type="caution">
    <text evidence="2">The sequence shown here is derived from an EMBL/GenBank/DDBJ whole genome shotgun (WGS) entry which is preliminary data.</text>
</comment>
<feature type="compositionally biased region" description="Polar residues" evidence="1">
    <location>
        <begin position="122"/>
        <end position="133"/>
    </location>
</feature>
<organism evidence="2 3">
    <name type="scientific">Golovinomyces cichoracearum</name>
    <dbReference type="NCBI Taxonomy" id="62708"/>
    <lineage>
        <taxon>Eukaryota</taxon>
        <taxon>Fungi</taxon>
        <taxon>Dikarya</taxon>
        <taxon>Ascomycota</taxon>
        <taxon>Pezizomycotina</taxon>
        <taxon>Leotiomycetes</taxon>
        <taxon>Erysiphales</taxon>
        <taxon>Erysiphaceae</taxon>
        <taxon>Golovinomyces</taxon>
    </lineage>
</organism>
<dbReference type="EMBL" id="MCBS01024902">
    <property type="protein sequence ID" value="RKF72214.1"/>
    <property type="molecule type" value="Genomic_DNA"/>
</dbReference>
<feature type="compositionally biased region" description="Acidic residues" evidence="1">
    <location>
        <begin position="181"/>
        <end position="190"/>
    </location>
</feature>
<reference evidence="2 3" key="1">
    <citation type="journal article" date="2018" name="BMC Genomics">
        <title>Comparative genome analyses reveal sequence features reflecting distinct modes of host-adaptation between dicot and monocot powdery mildew.</title>
        <authorList>
            <person name="Wu Y."/>
            <person name="Ma X."/>
            <person name="Pan Z."/>
            <person name="Kale S.D."/>
            <person name="Song Y."/>
            <person name="King H."/>
            <person name="Zhang Q."/>
            <person name="Presley C."/>
            <person name="Deng X."/>
            <person name="Wei C.I."/>
            <person name="Xiao S."/>
        </authorList>
    </citation>
    <scope>NUCLEOTIDE SEQUENCE [LARGE SCALE GENOMIC DNA]</scope>
    <source>
        <strain evidence="2">UMSG1</strain>
    </source>
</reference>
<accession>A0A420ICG8</accession>
<protein>
    <submittedName>
        <fullName evidence="2">Uncharacterized protein</fullName>
    </submittedName>
</protein>
<name>A0A420ICG8_9PEZI</name>
<dbReference type="AlphaFoldDB" id="A0A420ICG8"/>
<feature type="compositionally biased region" description="Basic and acidic residues" evidence="1">
    <location>
        <begin position="108"/>
        <end position="117"/>
    </location>
</feature>
<evidence type="ECO:0000256" key="1">
    <source>
        <dbReference type="SAM" id="MobiDB-lite"/>
    </source>
</evidence>